<dbReference type="GO" id="GO:0033177">
    <property type="term" value="C:proton-transporting two-sector ATPase complex, proton-transporting domain"/>
    <property type="evidence" value="ECO:0007669"/>
    <property type="project" value="InterPro"/>
</dbReference>
<keyword evidence="8 11" id="KW-0406">Ion transport</keyword>
<evidence type="ECO:0000256" key="7">
    <source>
        <dbReference type="ARBA" id="ARBA00022989"/>
    </source>
</evidence>
<evidence type="ECO:0000256" key="6">
    <source>
        <dbReference type="ARBA" id="ARBA00022781"/>
    </source>
</evidence>
<comment type="caution">
    <text evidence="11">Lacks conserved residue(s) required for the propagation of feature annotation.</text>
</comment>
<evidence type="ECO:0000256" key="3">
    <source>
        <dbReference type="ARBA" id="ARBA00022448"/>
    </source>
</evidence>
<keyword evidence="9 11" id="KW-0446">Lipid-binding</keyword>
<dbReference type="SUPFAM" id="SSF81333">
    <property type="entry name" value="F1F0 ATP synthase subunit C"/>
    <property type="match status" value="1"/>
</dbReference>
<dbReference type="PRINTS" id="PR00124">
    <property type="entry name" value="ATPASEC"/>
</dbReference>
<evidence type="ECO:0000313" key="13">
    <source>
        <dbReference type="EMBL" id="MDJ1645520.1"/>
    </source>
</evidence>
<evidence type="ECO:0000256" key="8">
    <source>
        <dbReference type="ARBA" id="ARBA00023065"/>
    </source>
</evidence>
<dbReference type="GO" id="GO:0005886">
    <property type="term" value="C:plasma membrane"/>
    <property type="evidence" value="ECO:0007669"/>
    <property type="project" value="UniProtKB-SubCell"/>
</dbReference>
<dbReference type="InterPro" id="IPR035921">
    <property type="entry name" value="F/V-ATP_Csub_sf"/>
</dbReference>
<dbReference type="GO" id="GO:0046933">
    <property type="term" value="F:proton-transporting ATP synthase activity, rotational mechanism"/>
    <property type="evidence" value="ECO:0007669"/>
    <property type="project" value="UniProtKB-UniRule"/>
</dbReference>
<keyword evidence="11" id="KW-1003">Cell membrane</keyword>
<feature type="site" description="Reversibly protonated during proton transport" evidence="11">
    <location>
        <position position="57"/>
    </location>
</feature>
<protein>
    <recommendedName>
        <fullName evidence="11">ATP synthase subunit c</fullName>
    </recommendedName>
    <alternativeName>
        <fullName evidence="11">ATP synthase F(0) sector subunit c</fullName>
    </alternativeName>
    <alternativeName>
        <fullName evidence="11">F-type ATPase subunit c</fullName>
        <shortName evidence="11">F-ATPase subunit c</shortName>
    </alternativeName>
    <alternativeName>
        <fullName evidence="11">Lipid-binding protein</fullName>
    </alternativeName>
</protein>
<keyword evidence="14" id="KW-1185">Reference proteome</keyword>
<dbReference type="HAMAP" id="MF_01396">
    <property type="entry name" value="ATP_synth_c_bact"/>
    <property type="match status" value="1"/>
</dbReference>
<evidence type="ECO:0000256" key="9">
    <source>
        <dbReference type="ARBA" id="ARBA00023121"/>
    </source>
</evidence>
<dbReference type="CDD" id="cd18184">
    <property type="entry name" value="ATP-synt_Fo_c_NaATPase"/>
    <property type="match status" value="1"/>
</dbReference>
<dbReference type="Proteomes" id="UP001224428">
    <property type="component" value="Unassembled WGS sequence"/>
</dbReference>
<dbReference type="InterPro" id="IPR000454">
    <property type="entry name" value="ATP_synth_F0_csu"/>
</dbReference>
<reference evidence="13" key="1">
    <citation type="submission" date="2023-05" db="EMBL/GenBank/DDBJ databases">
        <title>Mycoplasma phocimorsus sp. nov., isolated from Scandinavian patients with seal finger or septic arthritis after contact with seals.</title>
        <authorList>
            <person name="Skafte-Holm A."/>
            <person name="Pedersen T.R."/>
            <person name="Froelund M."/>
            <person name="Stegger M."/>
            <person name="Qvortrup K."/>
            <person name="Michaels D.L."/>
            <person name="Brown D.R."/>
            <person name="Jensen J.S."/>
        </authorList>
    </citation>
    <scope>NUCLEOTIDE SEQUENCE</scope>
    <source>
        <strain evidence="13">M5725</strain>
    </source>
</reference>
<comment type="similarity">
    <text evidence="2 11">Belongs to the ATPase C chain family.</text>
</comment>
<feature type="domain" description="V-ATPase proteolipid subunit C-like" evidence="12">
    <location>
        <begin position="8"/>
        <end position="70"/>
    </location>
</feature>
<keyword evidence="10 11" id="KW-0472">Membrane</keyword>
<evidence type="ECO:0000256" key="2">
    <source>
        <dbReference type="ARBA" id="ARBA00006704"/>
    </source>
</evidence>
<dbReference type="Gene3D" id="1.20.120.610">
    <property type="entry name" value="lithium bound rotor ring of v- atpase"/>
    <property type="match status" value="1"/>
</dbReference>
<comment type="subcellular location">
    <subcellularLocation>
        <location evidence="11">Cell membrane</location>
        <topology evidence="11">Multi-pass membrane protein</topology>
    </subcellularLocation>
    <subcellularLocation>
        <location evidence="1">Membrane</location>
        <topology evidence="1">Multi-pass membrane protein</topology>
    </subcellularLocation>
</comment>
<evidence type="ECO:0000256" key="5">
    <source>
        <dbReference type="ARBA" id="ARBA00022692"/>
    </source>
</evidence>
<dbReference type="InterPro" id="IPR002379">
    <property type="entry name" value="ATPase_proteolipid_c-like_dom"/>
</dbReference>
<keyword evidence="5 11" id="KW-0812">Transmembrane</keyword>
<keyword evidence="11" id="KW-0066">ATP synthesis</keyword>
<name>A0AAJ1UWJ5_9MOLU</name>
<evidence type="ECO:0000256" key="4">
    <source>
        <dbReference type="ARBA" id="ARBA00022547"/>
    </source>
</evidence>
<dbReference type="GO" id="GO:0008289">
    <property type="term" value="F:lipid binding"/>
    <property type="evidence" value="ECO:0007669"/>
    <property type="project" value="UniProtKB-KW"/>
</dbReference>
<dbReference type="PANTHER" id="PTHR10031:SF0">
    <property type="entry name" value="ATPASE PROTEIN 9"/>
    <property type="match status" value="1"/>
</dbReference>
<keyword evidence="4 11" id="KW-0138">CF(0)</keyword>
<gene>
    <name evidence="11" type="primary">atpE</name>
    <name evidence="13" type="ORF">QLQ80_00235</name>
</gene>
<evidence type="ECO:0000256" key="11">
    <source>
        <dbReference type="HAMAP-Rule" id="MF_01396"/>
    </source>
</evidence>
<evidence type="ECO:0000256" key="10">
    <source>
        <dbReference type="ARBA" id="ARBA00023136"/>
    </source>
</evidence>
<evidence type="ECO:0000313" key="14">
    <source>
        <dbReference type="Proteomes" id="UP001224428"/>
    </source>
</evidence>
<evidence type="ECO:0000259" key="12">
    <source>
        <dbReference type="Pfam" id="PF00137"/>
    </source>
</evidence>
<feature type="transmembrane region" description="Helical" evidence="11">
    <location>
        <begin position="47"/>
        <end position="71"/>
    </location>
</feature>
<dbReference type="GO" id="GO:0045259">
    <property type="term" value="C:proton-transporting ATP synthase complex"/>
    <property type="evidence" value="ECO:0007669"/>
    <property type="project" value="UniProtKB-KW"/>
</dbReference>
<dbReference type="EMBL" id="JASDDP010000004">
    <property type="protein sequence ID" value="MDJ1645520.1"/>
    <property type="molecule type" value="Genomic_DNA"/>
</dbReference>
<sequence length="75" mass="7412">MNNGLVAIGAGIAALGVVGTGIGQGISAGRASEAVGRNPEAASKIRTVLIIALAISESAALYAFIVAVMLFSKIK</sequence>
<dbReference type="Pfam" id="PF00137">
    <property type="entry name" value="ATP-synt_C"/>
    <property type="match status" value="1"/>
</dbReference>
<organism evidence="13 14">
    <name type="scientific">Mycoplasma phocimorsus</name>
    <dbReference type="NCBI Taxonomy" id="3045839"/>
    <lineage>
        <taxon>Bacteria</taxon>
        <taxon>Bacillati</taxon>
        <taxon>Mycoplasmatota</taxon>
        <taxon>Mollicutes</taxon>
        <taxon>Mycoplasmataceae</taxon>
        <taxon>Mycoplasma</taxon>
    </lineage>
</organism>
<dbReference type="PROSITE" id="PS00605">
    <property type="entry name" value="ATPASE_C"/>
    <property type="match status" value="1"/>
</dbReference>
<keyword evidence="7 11" id="KW-1133">Transmembrane helix</keyword>
<proteinExistence type="inferred from homology"/>
<keyword evidence="3 11" id="KW-0813">Transport</keyword>
<comment type="function">
    <text evidence="11">F(1)F(0) ATP synthase produces ATP from ADP in the presence of a proton or sodium gradient. F-type ATPases consist of two structural domains, F(1) containing the extramembraneous catalytic core and F(0) containing the membrane proton channel, linked together by a central stalk and a peripheral stalk. During catalysis, ATP synthesis in the catalytic domain of F(1) is coupled via a rotary mechanism of the central stalk subunits to proton translocation.</text>
</comment>
<keyword evidence="6 11" id="KW-0375">Hydrogen ion transport</keyword>
<accession>A0AAJ1UWJ5</accession>
<comment type="function">
    <text evidence="11">Key component of the F(0) channel; it plays a direct role in translocation across the membrane. A homomeric c-ring of between 10-14 subunits forms the central stalk rotor element with the F(1) delta and epsilon subunits.</text>
</comment>
<evidence type="ECO:0000256" key="1">
    <source>
        <dbReference type="ARBA" id="ARBA00004141"/>
    </source>
</evidence>
<dbReference type="AlphaFoldDB" id="A0AAJ1UWJ5"/>
<dbReference type="InterPro" id="IPR020537">
    <property type="entry name" value="ATP_synth_F0_csu_DDCD_BS"/>
</dbReference>
<dbReference type="PANTHER" id="PTHR10031">
    <property type="entry name" value="ATP SYNTHASE LIPID-BINDING PROTEIN, MITOCHONDRIAL"/>
    <property type="match status" value="1"/>
</dbReference>
<comment type="caution">
    <text evidence="13">The sequence shown here is derived from an EMBL/GenBank/DDBJ whole genome shotgun (WGS) entry which is preliminary data.</text>
</comment>